<comment type="catalytic activity">
    <reaction evidence="1">
        <text>S-ubiquitinyl-[E2 ubiquitin-conjugating enzyme]-L-cysteine + [acceptor protein]-L-lysine = [E2 ubiquitin-conjugating enzyme]-L-cysteine + N(6)-ubiquitinyl-[acceptor protein]-L-lysine.</text>
        <dbReference type="EC" id="2.3.2.27"/>
    </reaction>
</comment>
<dbReference type="Gene3D" id="3.30.40.10">
    <property type="entry name" value="Zinc/RING finger domain, C3HC4 (zinc finger)"/>
    <property type="match status" value="1"/>
</dbReference>
<evidence type="ECO:0000256" key="16">
    <source>
        <dbReference type="SAM" id="MobiDB-lite"/>
    </source>
</evidence>
<feature type="region of interest" description="Disordered" evidence="16">
    <location>
        <begin position="701"/>
        <end position="766"/>
    </location>
</feature>
<proteinExistence type="predicted"/>
<feature type="compositionally biased region" description="Basic residues" evidence="16">
    <location>
        <begin position="710"/>
        <end position="730"/>
    </location>
</feature>
<dbReference type="GO" id="GO:0000209">
    <property type="term" value="P:protein polyubiquitination"/>
    <property type="evidence" value="ECO:0007669"/>
    <property type="project" value="TreeGrafter"/>
</dbReference>
<evidence type="ECO:0000256" key="4">
    <source>
        <dbReference type="ARBA" id="ARBA00022723"/>
    </source>
</evidence>
<keyword evidence="9" id="KW-0804">Transcription</keyword>
<dbReference type="Pfam" id="PF00097">
    <property type="entry name" value="zf-C3HC4"/>
    <property type="match status" value="1"/>
</dbReference>
<dbReference type="InterPro" id="IPR001841">
    <property type="entry name" value="Znf_RING"/>
</dbReference>
<dbReference type="InterPro" id="IPR018957">
    <property type="entry name" value="Znf_C3HC4_RING-type"/>
</dbReference>
<dbReference type="EMBL" id="OC318144">
    <property type="protein sequence ID" value="CAD7400770.1"/>
    <property type="molecule type" value="Genomic_DNA"/>
</dbReference>
<evidence type="ECO:0000256" key="11">
    <source>
        <dbReference type="ARBA" id="ARBA00076856"/>
    </source>
</evidence>
<reference evidence="18" key="1">
    <citation type="submission" date="2020-11" db="EMBL/GenBank/DDBJ databases">
        <authorList>
            <person name="Tran Van P."/>
        </authorList>
    </citation>
    <scope>NUCLEOTIDE SEQUENCE</scope>
</reference>
<evidence type="ECO:0000259" key="17">
    <source>
        <dbReference type="PROSITE" id="PS50089"/>
    </source>
</evidence>
<feature type="region of interest" description="Disordered" evidence="16">
    <location>
        <begin position="646"/>
        <end position="666"/>
    </location>
</feature>
<evidence type="ECO:0000256" key="13">
    <source>
        <dbReference type="ARBA" id="ARBA00079040"/>
    </source>
</evidence>
<evidence type="ECO:0000256" key="3">
    <source>
        <dbReference type="ARBA" id="ARBA00022679"/>
    </source>
</evidence>
<keyword evidence="4" id="KW-0479">Metal-binding</keyword>
<feature type="compositionally biased region" description="Low complexity" evidence="16">
    <location>
        <begin position="540"/>
        <end position="553"/>
    </location>
</feature>
<evidence type="ECO:0000256" key="2">
    <source>
        <dbReference type="ARBA" id="ARBA00012483"/>
    </source>
</evidence>
<feature type="region of interest" description="Disordered" evidence="16">
    <location>
        <begin position="89"/>
        <end position="109"/>
    </location>
</feature>
<sequence length="766" mass="87261">MTKHYLAPAIALAASKIEEQGKEQYDNFVSQFLVLGNKSIFAPIKKNNLPLFKKPPTKKKRKLQQKFMMEEPRCPTPPVVQEVLAPKSPLLESPQSPDVEQPNQERSSPEPNCAICLGKLQNKSFTDSCLHQFCFTCLLEWSKVKAECPLCKQNFKSIIHNVRSIEDYDQYHLRPAEPPRNWVNIALDARAFRYRTTMLAGFRQDEARQHFARLYDPENPVIPSHRRYHLRNRNHRQLASVDFRRSIYARDLWSQPLPDVTGRYRECSPEFYRNNPTQVHRLVPWLNRELGVVLNNVSHLAVVLDLILHLITSFEIVSSEFRSRIVLYIGHNVDHFIHEFYTFASSPYDMIGFDESTTYFRNNSIAVEIPTELSSSDESAVMVISSPEPTRSPQQITPISVGIQATSNDVPGTSRSHIMSVLSDLAYNVSSTHAGGSSSNDSVIGLDMTIRRPSSIIRRVSQVDYSDNDDVQFVGYVKPRHERTPDIVTLSSGPEDNVPAQESPQLVPDSDNSNDFSHLLPSTSRVVHFLVSSGTESSFKSLSLSSSDSSGSEYVPEVPKQTKREKKYSKKRVKSKTKKKSLERKKYNIPPSSSLHVRTKTKKRTRICSVSSSSEEESLSAIRQSVKNEHNFHKENWQIMTLNQQNTDDAENDGNDNGDIWQGYHSTTDSAPPYISEEIVTTQENITQPKLRSIVIARSLVQDEPSSSSSRRRSRSSSHHSHKSKHKRRIKLWDDKKKKKSRSSSGSHHRKSSSDSFTSRSKKKRK</sequence>
<evidence type="ECO:0000256" key="15">
    <source>
        <dbReference type="PROSITE-ProRule" id="PRU00175"/>
    </source>
</evidence>
<dbReference type="SMART" id="SM00184">
    <property type="entry name" value="RING"/>
    <property type="match status" value="1"/>
</dbReference>
<feature type="compositionally biased region" description="Basic residues" evidence="16">
    <location>
        <begin position="737"/>
        <end position="751"/>
    </location>
</feature>
<keyword evidence="3" id="KW-0808">Transferase</keyword>
<evidence type="ECO:0000256" key="5">
    <source>
        <dbReference type="ARBA" id="ARBA00022771"/>
    </source>
</evidence>
<dbReference type="PROSITE" id="PS00518">
    <property type="entry name" value="ZF_RING_1"/>
    <property type="match status" value="1"/>
</dbReference>
<dbReference type="CDD" id="cd16574">
    <property type="entry name" value="RING-HC_Topors"/>
    <property type="match status" value="1"/>
</dbReference>
<evidence type="ECO:0000256" key="7">
    <source>
        <dbReference type="ARBA" id="ARBA00022833"/>
    </source>
</evidence>
<dbReference type="InterPro" id="IPR013083">
    <property type="entry name" value="Znf_RING/FYVE/PHD"/>
</dbReference>
<dbReference type="InterPro" id="IPR017907">
    <property type="entry name" value="Znf_RING_CS"/>
</dbReference>
<evidence type="ECO:0000256" key="12">
    <source>
        <dbReference type="ARBA" id="ARBA00076940"/>
    </source>
</evidence>
<keyword evidence="7" id="KW-0862">Zinc</keyword>
<feature type="region of interest" description="Disordered" evidence="16">
    <location>
        <begin position="540"/>
        <end position="609"/>
    </location>
</feature>
<dbReference type="AlphaFoldDB" id="A0A7R9GWU6"/>
<organism evidence="18">
    <name type="scientific">Timema cristinae</name>
    <name type="common">Walking stick</name>
    <dbReference type="NCBI Taxonomy" id="61476"/>
    <lineage>
        <taxon>Eukaryota</taxon>
        <taxon>Metazoa</taxon>
        <taxon>Ecdysozoa</taxon>
        <taxon>Arthropoda</taxon>
        <taxon>Hexapoda</taxon>
        <taxon>Insecta</taxon>
        <taxon>Pterygota</taxon>
        <taxon>Neoptera</taxon>
        <taxon>Polyneoptera</taxon>
        <taxon>Phasmatodea</taxon>
        <taxon>Timematodea</taxon>
        <taxon>Timematoidea</taxon>
        <taxon>Timematidae</taxon>
        <taxon>Timema</taxon>
    </lineage>
</organism>
<evidence type="ECO:0000313" key="18">
    <source>
        <dbReference type="EMBL" id="CAD7400770.1"/>
    </source>
</evidence>
<dbReference type="EC" id="2.3.2.27" evidence="2"/>
<evidence type="ECO:0000256" key="10">
    <source>
        <dbReference type="ARBA" id="ARBA00071236"/>
    </source>
</evidence>
<feature type="region of interest" description="Disordered" evidence="16">
    <location>
        <begin position="484"/>
        <end position="518"/>
    </location>
</feature>
<protein>
    <recommendedName>
        <fullName evidence="10">E3 ubiquitin-protein ligase Topors</fullName>
        <ecNumber evidence="2">2.3.2.27</ecNumber>
    </recommendedName>
    <alternativeName>
        <fullName evidence="11">RING-type E3 ubiquitin transferase Topors</fullName>
    </alternativeName>
    <alternativeName>
        <fullName evidence="13">SUMO1-protein E3 ligase Topors</fullName>
    </alternativeName>
    <alternativeName>
        <fullName evidence="12">Topoisomerase I-binding RING finger protein</fullName>
    </alternativeName>
    <alternativeName>
        <fullName evidence="14">Topoisomerase I-binding arginine/serine-rich protein</fullName>
    </alternativeName>
</protein>
<dbReference type="PROSITE" id="PS50089">
    <property type="entry name" value="ZF_RING_2"/>
    <property type="match status" value="1"/>
</dbReference>
<dbReference type="Pfam" id="PF26084">
    <property type="entry name" value="PWI_Topors"/>
    <property type="match status" value="1"/>
</dbReference>
<dbReference type="GO" id="GO:0008270">
    <property type="term" value="F:zinc ion binding"/>
    <property type="evidence" value="ECO:0007669"/>
    <property type="project" value="UniProtKB-KW"/>
</dbReference>
<evidence type="ECO:0000256" key="8">
    <source>
        <dbReference type="ARBA" id="ARBA00023015"/>
    </source>
</evidence>
<dbReference type="InterPro" id="IPR058746">
    <property type="entry name" value="Znf_RING-type_Topors"/>
</dbReference>
<feature type="compositionally biased region" description="Basic residues" evidence="16">
    <location>
        <begin position="561"/>
        <end position="583"/>
    </location>
</feature>
<keyword evidence="6" id="KW-0833">Ubl conjugation pathway</keyword>
<gene>
    <name evidence="18" type="ORF">TCEB3V08_LOCUS5685</name>
</gene>
<feature type="compositionally biased region" description="Basic residues" evidence="16">
    <location>
        <begin position="597"/>
        <end position="606"/>
    </location>
</feature>
<feature type="compositionally biased region" description="Polar residues" evidence="16">
    <location>
        <begin position="93"/>
        <end position="109"/>
    </location>
</feature>
<keyword evidence="8" id="KW-0805">Transcription regulation</keyword>
<dbReference type="PANTHER" id="PTHR46077">
    <property type="entry name" value="E3 UBIQUITIN-PROTEIN LIGASE TOPORS"/>
    <property type="match status" value="1"/>
</dbReference>
<evidence type="ECO:0000256" key="6">
    <source>
        <dbReference type="ARBA" id="ARBA00022786"/>
    </source>
</evidence>
<evidence type="ECO:0000256" key="9">
    <source>
        <dbReference type="ARBA" id="ARBA00023163"/>
    </source>
</evidence>
<dbReference type="GO" id="GO:0061630">
    <property type="term" value="F:ubiquitin protein ligase activity"/>
    <property type="evidence" value="ECO:0007669"/>
    <property type="project" value="UniProtKB-EC"/>
</dbReference>
<dbReference type="PANTHER" id="PTHR46077:SF1">
    <property type="entry name" value="TOP1 BINDING ARGININE_SERINE RICH PROTEIN, E3 UBIQUITIN LIGASE"/>
    <property type="match status" value="1"/>
</dbReference>
<feature type="domain" description="RING-type" evidence="17">
    <location>
        <begin position="113"/>
        <end position="152"/>
    </location>
</feature>
<evidence type="ECO:0000256" key="1">
    <source>
        <dbReference type="ARBA" id="ARBA00000900"/>
    </source>
</evidence>
<name>A0A7R9GWU6_TIMCR</name>
<keyword evidence="5 15" id="KW-0863">Zinc-finger</keyword>
<dbReference type="SUPFAM" id="SSF57850">
    <property type="entry name" value="RING/U-box"/>
    <property type="match status" value="1"/>
</dbReference>
<dbReference type="FunFam" id="3.30.40.10:FF:000136">
    <property type="entry name" value="E3 ubiquitin-protein ligase Topors"/>
    <property type="match status" value="1"/>
</dbReference>
<dbReference type="InterPro" id="IPR058745">
    <property type="entry name" value="PWI_Topors"/>
</dbReference>
<accession>A0A7R9GWU6</accession>
<evidence type="ECO:0000256" key="14">
    <source>
        <dbReference type="ARBA" id="ARBA00079184"/>
    </source>
</evidence>
<feature type="compositionally biased region" description="Polar residues" evidence="16">
    <location>
        <begin position="489"/>
        <end position="518"/>
    </location>
</feature>
<dbReference type="GO" id="GO:0006513">
    <property type="term" value="P:protein monoubiquitination"/>
    <property type="evidence" value="ECO:0007669"/>
    <property type="project" value="TreeGrafter"/>
</dbReference>